<dbReference type="Pfam" id="PF07927">
    <property type="entry name" value="HicA_toxin"/>
    <property type="match status" value="1"/>
</dbReference>
<evidence type="ECO:0000256" key="2">
    <source>
        <dbReference type="ARBA" id="ARBA00022649"/>
    </source>
</evidence>
<keyword evidence="3" id="KW-0540">Nuclease</keyword>
<organism evidence="8 9">
    <name type="scientific">Candidatus Falkowbacteria bacterium CG11_big_fil_rev_8_21_14_0_20_39_10</name>
    <dbReference type="NCBI Taxonomy" id="1974570"/>
    <lineage>
        <taxon>Bacteria</taxon>
        <taxon>Candidatus Falkowiibacteriota</taxon>
    </lineage>
</organism>
<dbReference type="InterPro" id="IPR038570">
    <property type="entry name" value="HicA_sf"/>
</dbReference>
<comment type="similarity">
    <text evidence="1">Belongs to the HicA mRNA interferase family.</text>
</comment>
<reference evidence="8 9" key="1">
    <citation type="submission" date="2017-09" db="EMBL/GenBank/DDBJ databases">
        <title>Depth-based differentiation of microbial function through sediment-hosted aquifers and enrichment of novel symbionts in the deep terrestrial subsurface.</title>
        <authorList>
            <person name="Probst A.J."/>
            <person name="Ladd B."/>
            <person name="Jarett J.K."/>
            <person name="Geller-Mcgrath D.E."/>
            <person name="Sieber C.M."/>
            <person name="Emerson J.B."/>
            <person name="Anantharaman K."/>
            <person name="Thomas B.C."/>
            <person name="Malmstrom R."/>
            <person name="Stieglmeier M."/>
            <person name="Klingl A."/>
            <person name="Woyke T."/>
            <person name="Ryan C.M."/>
            <person name="Banfield J.F."/>
        </authorList>
    </citation>
    <scope>NUCLEOTIDE SEQUENCE [LARGE SCALE GENOMIC DNA]</scope>
    <source>
        <strain evidence="8">CG11_big_fil_rev_8_21_14_0_20_39_10</strain>
    </source>
</reference>
<evidence type="ECO:0000313" key="9">
    <source>
        <dbReference type="Proteomes" id="UP000230869"/>
    </source>
</evidence>
<dbReference type="PANTHER" id="PTHR34873">
    <property type="entry name" value="SSR1766 PROTEIN"/>
    <property type="match status" value="1"/>
</dbReference>
<evidence type="ECO:0000256" key="6">
    <source>
        <dbReference type="ARBA" id="ARBA00022884"/>
    </source>
</evidence>
<comment type="caution">
    <text evidence="8">The sequence shown here is derived from an EMBL/GenBank/DDBJ whole genome shotgun (WGS) entry which is preliminary data.</text>
</comment>
<evidence type="ECO:0000256" key="5">
    <source>
        <dbReference type="ARBA" id="ARBA00022801"/>
    </source>
</evidence>
<accession>A0A2M6K9Q9</accession>
<keyword evidence="4" id="KW-0255">Endonuclease</keyword>
<evidence type="ECO:0000256" key="3">
    <source>
        <dbReference type="ARBA" id="ARBA00022722"/>
    </source>
</evidence>
<name>A0A2M6K9Q9_9BACT</name>
<dbReference type="SUPFAM" id="SSF54786">
    <property type="entry name" value="YcfA/nrd intein domain"/>
    <property type="match status" value="1"/>
</dbReference>
<keyword evidence="6" id="KW-0694">RNA-binding</keyword>
<dbReference type="PANTHER" id="PTHR34873:SF3">
    <property type="entry name" value="ADDICTION MODULE TOXIN, HICA FAMILY"/>
    <property type="match status" value="1"/>
</dbReference>
<dbReference type="EMBL" id="PCWW01000022">
    <property type="protein sequence ID" value="PIR13718.1"/>
    <property type="molecule type" value="Genomic_DNA"/>
</dbReference>
<keyword evidence="2" id="KW-1277">Toxin-antitoxin system</keyword>
<gene>
    <name evidence="8" type="ORF">COV49_01260</name>
</gene>
<evidence type="ECO:0000256" key="7">
    <source>
        <dbReference type="ARBA" id="ARBA00023016"/>
    </source>
</evidence>
<dbReference type="Gene3D" id="3.30.920.30">
    <property type="entry name" value="Hypothetical protein"/>
    <property type="match status" value="1"/>
</dbReference>
<protein>
    <recommendedName>
        <fullName evidence="10">Addiction module toxin, HicA family</fullName>
    </recommendedName>
</protein>
<keyword evidence="7" id="KW-0346">Stress response</keyword>
<dbReference type="InterPro" id="IPR012933">
    <property type="entry name" value="HicA_mRNA_interferase"/>
</dbReference>
<dbReference type="GO" id="GO:0004519">
    <property type="term" value="F:endonuclease activity"/>
    <property type="evidence" value="ECO:0007669"/>
    <property type="project" value="UniProtKB-KW"/>
</dbReference>
<proteinExistence type="inferred from homology"/>
<dbReference type="Proteomes" id="UP000230869">
    <property type="component" value="Unassembled WGS sequence"/>
</dbReference>
<dbReference type="GO" id="GO:0003729">
    <property type="term" value="F:mRNA binding"/>
    <property type="evidence" value="ECO:0007669"/>
    <property type="project" value="InterPro"/>
</dbReference>
<evidence type="ECO:0000256" key="1">
    <source>
        <dbReference type="ARBA" id="ARBA00006620"/>
    </source>
</evidence>
<dbReference type="GO" id="GO:0016787">
    <property type="term" value="F:hydrolase activity"/>
    <property type="evidence" value="ECO:0007669"/>
    <property type="project" value="UniProtKB-KW"/>
</dbReference>
<dbReference type="AlphaFoldDB" id="A0A2M6K9Q9"/>
<evidence type="ECO:0008006" key="10">
    <source>
        <dbReference type="Google" id="ProtNLM"/>
    </source>
</evidence>
<evidence type="ECO:0000256" key="4">
    <source>
        <dbReference type="ARBA" id="ARBA00022759"/>
    </source>
</evidence>
<sequence length="78" mass="9336">MSKIPPLKAKKVIKLFLKIDFYIHHQTGSHVQLRHYIKKHLRMTIPRHDKFDLPPSIILNIIKQAEISRDEFLKILKK</sequence>
<keyword evidence="5" id="KW-0378">Hydrolase</keyword>
<evidence type="ECO:0000313" key="8">
    <source>
        <dbReference type="EMBL" id="PIR13718.1"/>
    </source>
</evidence>